<dbReference type="Proteomes" id="UP000005711">
    <property type="component" value="Unassembled WGS sequence"/>
</dbReference>
<dbReference type="AlphaFoldDB" id="D1VTW0"/>
<dbReference type="Pfam" id="PF14690">
    <property type="entry name" value="Zn_ribbon_ISL3"/>
    <property type="match status" value="1"/>
</dbReference>
<evidence type="ECO:0000313" key="2">
    <source>
        <dbReference type="EMBL" id="EFA90020.1"/>
    </source>
</evidence>
<dbReference type="EMBL" id="ADDO01000044">
    <property type="protein sequence ID" value="EFA90020.1"/>
    <property type="molecule type" value="Genomic_DNA"/>
</dbReference>
<dbReference type="PANTHER" id="PTHR33498:SF1">
    <property type="entry name" value="TRANSPOSASE FOR INSERTION SEQUENCE ELEMENT IS1557"/>
    <property type="match status" value="1"/>
</dbReference>
<dbReference type="InterPro" id="IPR029261">
    <property type="entry name" value="Transposase_Znf"/>
</dbReference>
<feature type="non-terminal residue" evidence="2">
    <location>
        <position position="179"/>
    </location>
</feature>
<proteinExistence type="predicted"/>
<sequence length="179" mass="20190">MSINNYIKDLLNIKDKNIVIDTENIIVKKVKYIDTKFIYGKLTYNPKACPCCGHVNESFNIIKYGSKACKIKLPSISNIPTILFLKKQRFLCKECGSTFSAKTDIVSEFSNISNDVKRKIAIDLTKISSFKSIAESNNVSLIPFLEFLKNGINLLKKDFSYIPPTLSIDEFKSTKNVSG</sequence>
<organism evidence="2 3">
    <name type="scientific">Peptoniphilus lacrimalis 315-B</name>
    <dbReference type="NCBI Taxonomy" id="596330"/>
    <lineage>
        <taxon>Bacteria</taxon>
        <taxon>Bacillati</taxon>
        <taxon>Bacillota</taxon>
        <taxon>Tissierellia</taxon>
        <taxon>Tissierellales</taxon>
        <taxon>Peptoniphilaceae</taxon>
        <taxon>Peptoniphilus</taxon>
    </lineage>
</organism>
<gene>
    <name evidence="2" type="ORF">HMPREF0628_1656</name>
</gene>
<dbReference type="RefSeq" id="WP_004824924.1">
    <property type="nucleotide sequence ID" value="NZ_ADDO01000044.1"/>
</dbReference>
<accession>D1VTW0</accession>
<protein>
    <recommendedName>
        <fullName evidence="1">Transposase IS204/IS1001/IS1096/IS1165 zinc-finger domain-containing protein</fullName>
    </recommendedName>
</protein>
<comment type="caution">
    <text evidence="2">The sequence shown here is derived from an EMBL/GenBank/DDBJ whole genome shotgun (WGS) entry which is preliminary data.</text>
</comment>
<feature type="domain" description="Transposase IS204/IS1001/IS1096/IS1165 zinc-finger" evidence="1">
    <location>
        <begin position="46"/>
        <end position="95"/>
    </location>
</feature>
<dbReference type="InterPro" id="IPR047951">
    <property type="entry name" value="Transpos_ISL3"/>
</dbReference>
<reference evidence="2 3" key="1">
    <citation type="submission" date="2009-12" db="EMBL/GenBank/DDBJ databases">
        <title>Genome Sequence of Peptoniphilus lacrimalis 315-B.</title>
        <authorList>
            <person name="Durkin A.S."/>
            <person name="Madupu R."/>
            <person name="Torralba M."/>
            <person name="Methe B."/>
            <person name="Sutton G."/>
            <person name="Strausberg R.L."/>
            <person name="Nelson K.E."/>
        </authorList>
    </citation>
    <scope>NUCLEOTIDE SEQUENCE [LARGE SCALE GENOMIC DNA]</scope>
    <source>
        <strain evidence="2 3">315-B</strain>
    </source>
</reference>
<evidence type="ECO:0000259" key="1">
    <source>
        <dbReference type="Pfam" id="PF14690"/>
    </source>
</evidence>
<evidence type="ECO:0000313" key="3">
    <source>
        <dbReference type="Proteomes" id="UP000005711"/>
    </source>
</evidence>
<dbReference type="PANTHER" id="PTHR33498">
    <property type="entry name" value="TRANSPOSASE FOR INSERTION SEQUENCE ELEMENT IS1557"/>
    <property type="match status" value="1"/>
</dbReference>
<name>D1VTW0_9FIRM</name>
<dbReference type="eggNOG" id="COG3464">
    <property type="taxonomic scope" value="Bacteria"/>
</dbReference>
<keyword evidence="3" id="KW-1185">Reference proteome</keyword>